<reference evidence="5 6" key="1">
    <citation type="submission" date="2015-04" db="EMBL/GenBank/DDBJ databases">
        <title>Genome sequence of Ceratocystis platani, a major pathogen of plane trees.</title>
        <authorList>
            <person name="Belbahri L."/>
        </authorList>
    </citation>
    <scope>NUCLEOTIDE SEQUENCE [LARGE SCALE GENOMIC DNA]</scope>
    <source>
        <strain evidence="5 6">CFO</strain>
    </source>
</reference>
<dbReference type="GO" id="GO:0016491">
    <property type="term" value="F:oxidoreductase activity"/>
    <property type="evidence" value="ECO:0007669"/>
    <property type="project" value="UniProtKB-KW"/>
</dbReference>
<evidence type="ECO:0000256" key="2">
    <source>
        <dbReference type="ARBA" id="ARBA00023002"/>
    </source>
</evidence>
<dbReference type="Pfam" id="PF01408">
    <property type="entry name" value="GFO_IDH_MocA"/>
    <property type="match status" value="1"/>
</dbReference>
<dbReference type="OrthoDB" id="2129491at2759"/>
<dbReference type="InterPro" id="IPR055170">
    <property type="entry name" value="GFO_IDH_MocA-like_dom"/>
</dbReference>
<dbReference type="SUPFAM" id="SSF51735">
    <property type="entry name" value="NAD(P)-binding Rossmann-fold domains"/>
    <property type="match status" value="1"/>
</dbReference>
<dbReference type="Pfam" id="PF22725">
    <property type="entry name" value="GFO_IDH_MocA_C3"/>
    <property type="match status" value="1"/>
</dbReference>
<evidence type="ECO:0000259" key="3">
    <source>
        <dbReference type="Pfam" id="PF01408"/>
    </source>
</evidence>
<comment type="caution">
    <text evidence="5">The sequence shown here is derived from an EMBL/GenBank/DDBJ whole genome shotgun (WGS) entry which is preliminary data.</text>
</comment>
<feature type="domain" description="GFO/IDH/MocA-like oxidoreductase" evidence="4">
    <location>
        <begin position="132"/>
        <end position="257"/>
    </location>
</feature>
<dbReference type="InterPro" id="IPR036291">
    <property type="entry name" value="NAD(P)-bd_dom_sf"/>
</dbReference>
<proteinExistence type="inferred from homology"/>
<accession>A0A0F8B5H2</accession>
<dbReference type="GO" id="GO:0000166">
    <property type="term" value="F:nucleotide binding"/>
    <property type="evidence" value="ECO:0007669"/>
    <property type="project" value="InterPro"/>
</dbReference>
<dbReference type="InterPro" id="IPR000683">
    <property type="entry name" value="Gfo/Idh/MocA-like_OxRdtase_N"/>
</dbReference>
<dbReference type="AlphaFoldDB" id="A0A0F8B5H2"/>
<gene>
    <name evidence="5" type="ORF">CFO_g1850</name>
</gene>
<dbReference type="InterPro" id="IPR051317">
    <property type="entry name" value="Gfo/Idh/MocA_oxidoreduct"/>
</dbReference>
<name>A0A0F8B5H2_CERFI</name>
<dbReference type="Gene3D" id="3.30.360.10">
    <property type="entry name" value="Dihydrodipicolinate Reductase, domain 2"/>
    <property type="match status" value="1"/>
</dbReference>
<comment type="similarity">
    <text evidence="1">Belongs to the Gfo/Idh/MocA family.</text>
</comment>
<dbReference type="EC" id="1.-.-.-" evidence="5"/>
<keyword evidence="6" id="KW-1185">Reference proteome</keyword>
<feature type="domain" description="Gfo/Idh/MocA-like oxidoreductase N-terminal" evidence="3">
    <location>
        <begin position="4"/>
        <end position="123"/>
    </location>
</feature>
<protein>
    <submittedName>
        <fullName evidence="5">Putative oxidoreductase C26H5.09c</fullName>
        <ecNumber evidence="5">1.-.-.-</ecNumber>
    </submittedName>
</protein>
<evidence type="ECO:0000313" key="6">
    <source>
        <dbReference type="Proteomes" id="UP000034841"/>
    </source>
</evidence>
<evidence type="ECO:0000256" key="1">
    <source>
        <dbReference type="ARBA" id="ARBA00010928"/>
    </source>
</evidence>
<dbReference type="PANTHER" id="PTHR43708">
    <property type="entry name" value="CONSERVED EXPRESSED OXIDOREDUCTASE (EUROFUNG)"/>
    <property type="match status" value="1"/>
</dbReference>
<keyword evidence="2 5" id="KW-0560">Oxidoreductase</keyword>
<dbReference type="SUPFAM" id="SSF55347">
    <property type="entry name" value="Glyceraldehyde-3-phosphate dehydrogenase-like, C-terminal domain"/>
    <property type="match status" value="1"/>
</dbReference>
<dbReference type="PANTHER" id="PTHR43708:SF5">
    <property type="entry name" value="CONSERVED EXPRESSED OXIDOREDUCTASE (EUROFUNG)-RELATED"/>
    <property type="match status" value="1"/>
</dbReference>
<dbReference type="Gene3D" id="3.40.50.720">
    <property type="entry name" value="NAD(P)-binding Rossmann-like Domain"/>
    <property type="match status" value="1"/>
</dbReference>
<dbReference type="Proteomes" id="UP000034841">
    <property type="component" value="Unassembled WGS sequence"/>
</dbReference>
<evidence type="ECO:0000313" key="5">
    <source>
        <dbReference type="EMBL" id="KKF95795.1"/>
    </source>
</evidence>
<evidence type="ECO:0000259" key="4">
    <source>
        <dbReference type="Pfam" id="PF22725"/>
    </source>
</evidence>
<dbReference type="EMBL" id="LBBL01000078">
    <property type="protein sequence ID" value="KKF95795.1"/>
    <property type="molecule type" value="Genomic_DNA"/>
</dbReference>
<sequence>MAPLNVGIIGYGLSAKVFHIPFVKLVNDLSLYAIVQRTPSAASSAPADHPSVKHYTSTDALFADSAIDIVIITTPPNSHFALTKAAIEAGKHVLCEKPFVPTSAEATTLVDLAKQKGVLLCVYQNRRWDADFQTLKQLIDAGTLGRVFEFQTHFDRYRPNKSESWKTSMTLADGNGPVFDLGSHLIDQIYFLYGMPDRVYGNHVSQRDGVFSVDQADSLNAQLSYDKLGLSVFVRISVMSAELHQPRFWVRGTKGSFYKTGLDPQETQLKGGMAFDDPNLGVEDAEWYGQLTRAQNDTTFVKETVPTIKPPTYRPLFEKLASAVASGKWEDLPVPADQARDVLKIIEAVIKSSREGIQVSLQE</sequence>
<organism evidence="5 6">
    <name type="scientific">Ceratocystis fimbriata f. sp. platani</name>
    <dbReference type="NCBI Taxonomy" id="88771"/>
    <lineage>
        <taxon>Eukaryota</taxon>
        <taxon>Fungi</taxon>
        <taxon>Dikarya</taxon>
        <taxon>Ascomycota</taxon>
        <taxon>Pezizomycotina</taxon>
        <taxon>Sordariomycetes</taxon>
        <taxon>Hypocreomycetidae</taxon>
        <taxon>Microascales</taxon>
        <taxon>Ceratocystidaceae</taxon>
        <taxon>Ceratocystis</taxon>
    </lineage>
</organism>